<evidence type="ECO:0000313" key="1">
    <source>
        <dbReference type="EMBL" id="SEM12302.1"/>
    </source>
</evidence>
<protein>
    <submittedName>
        <fullName evidence="1">Winged helix DNA-binding domain-containing protein</fullName>
    </submittedName>
</protein>
<dbReference type="Pfam" id="PF06224">
    <property type="entry name" value="AlkZ-like"/>
    <property type="match status" value="1"/>
</dbReference>
<sequence length="356" mass="40200">MKTTALLDLRLANQQLSAHNFTKPEEVVAWMGALQAQEYAQSQWAIGVRLPGLQDVDIEQAIAEKRITRTWCVRGTLHLVHADDVHWMLSLLAPRIISGAATRYKNLELDEKILKKTQTILSRTLKNKKPLTRDELTVVFHKAGIEAKGERLTHILYRAAMDQLICIGPKRGNSGTYTLLHAPTVKPFKDRPAAVAELAKRYFLSHGPATVNDFVLWSGLPITEAREGLETVKPLLTSFTLQQKEYWMNAKQPATPKPDLYCLPGFDEYVLGYEDRSHFLPTQHKNLVYTTNGIFNPVIVHKGTIIATWQRTFNKDNVIVTLKPLQPLPATTLKKITTALQPYASFCNKKLSINEL</sequence>
<reference evidence="1 2" key="1">
    <citation type="submission" date="2016-10" db="EMBL/GenBank/DDBJ databases">
        <authorList>
            <person name="de Groot N.N."/>
        </authorList>
    </citation>
    <scope>NUCLEOTIDE SEQUENCE [LARGE SCALE GENOMIC DNA]</scope>
    <source>
        <strain evidence="1 2">DSM 21039</strain>
    </source>
</reference>
<dbReference type="InterPro" id="IPR009351">
    <property type="entry name" value="AlkZ-like"/>
</dbReference>
<keyword evidence="1" id="KW-0238">DNA-binding</keyword>
<name>A0A1H7VSG1_9BACT</name>
<dbReference type="GO" id="GO:0003677">
    <property type="term" value="F:DNA binding"/>
    <property type="evidence" value="ECO:0007669"/>
    <property type="project" value="UniProtKB-KW"/>
</dbReference>
<dbReference type="PANTHER" id="PTHR38479">
    <property type="entry name" value="LMO0824 PROTEIN"/>
    <property type="match status" value="1"/>
</dbReference>
<accession>A0A1H7VSG1</accession>
<evidence type="ECO:0000313" key="2">
    <source>
        <dbReference type="Proteomes" id="UP000198984"/>
    </source>
</evidence>
<organism evidence="1 2">
    <name type="scientific">Chitinophaga rupis</name>
    <dbReference type="NCBI Taxonomy" id="573321"/>
    <lineage>
        <taxon>Bacteria</taxon>
        <taxon>Pseudomonadati</taxon>
        <taxon>Bacteroidota</taxon>
        <taxon>Chitinophagia</taxon>
        <taxon>Chitinophagales</taxon>
        <taxon>Chitinophagaceae</taxon>
        <taxon>Chitinophaga</taxon>
    </lineage>
</organism>
<dbReference type="EMBL" id="FOBB01000003">
    <property type="protein sequence ID" value="SEM12302.1"/>
    <property type="molecule type" value="Genomic_DNA"/>
</dbReference>
<dbReference type="Proteomes" id="UP000198984">
    <property type="component" value="Unassembled WGS sequence"/>
</dbReference>
<dbReference type="STRING" id="573321.SAMN04488505_103432"/>
<proteinExistence type="predicted"/>
<gene>
    <name evidence="1" type="ORF">SAMN04488505_103432</name>
</gene>
<dbReference type="RefSeq" id="WP_089913206.1">
    <property type="nucleotide sequence ID" value="NZ_FOBB01000003.1"/>
</dbReference>
<keyword evidence="2" id="KW-1185">Reference proteome</keyword>
<dbReference type="PANTHER" id="PTHR38479:SF2">
    <property type="entry name" value="WINGED HELIX DNA-BINDING DOMAIN-CONTAINING PROTEIN"/>
    <property type="match status" value="1"/>
</dbReference>
<dbReference type="OrthoDB" id="2210247at2"/>
<dbReference type="AlphaFoldDB" id="A0A1H7VSG1"/>